<evidence type="ECO:0000313" key="1">
    <source>
        <dbReference type="EMBL" id="MFF3338921.1"/>
    </source>
</evidence>
<reference evidence="1 2" key="1">
    <citation type="submission" date="2024-10" db="EMBL/GenBank/DDBJ databases">
        <title>The Natural Products Discovery Center: Release of the First 8490 Sequenced Strains for Exploring Actinobacteria Biosynthetic Diversity.</title>
        <authorList>
            <person name="Kalkreuter E."/>
            <person name="Kautsar S.A."/>
            <person name="Yang D."/>
            <person name="Bader C.D."/>
            <person name="Teijaro C.N."/>
            <person name="Fluegel L."/>
            <person name="Davis C.M."/>
            <person name="Simpson J.R."/>
            <person name="Lauterbach L."/>
            <person name="Steele A.D."/>
            <person name="Gui C."/>
            <person name="Meng S."/>
            <person name="Li G."/>
            <person name="Viehrig K."/>
            <person name="Ye F."/>
            <person name="Su P."/>
            <person name="Kiefer A.F."/>
            <person name="Nichols A."/>
            <person name="Cepeda A.J."/>
            <person name="Yan W."/>
            <person name="Fan B."/>
            <person name="Jiang Y."/>
            <person name="Adhikari A."/>
            <person name="Zheng C.-J."/>
            <person name="Schuster L."/>
            <person name="Cowan T.M."/>
            <person name="Smanski M.J."/>
            <person name="Chevrette M.G."/>
            <person name="De Carvalho L.P.S."/>
            <person name="Shen B."/>
        </authorList>
    </citation>
    <scope>NUCLEOTIDE SEQUENCE [LARGE SCALE GENOMIC DNA]</scope>
    <source>
        <strain evidence="1 2">NPDC003029</strain>
    </source>
</reference>
<dbReference type="EMBL" id="JBIAPK010000002">
    <property type="protein sequence ID" value="MFF3338921.1"/>
    <property type="molecule type" value="Genomic_DNA"/>
</dbReference>
<keyword evidence="2" id="KW-1185">Reference proteome</keyword>
<gene>
    <name evidence="1" type="ORF">ACFYWW_09295</name>
</gene>
<accession>A0ABW6RBM4</accession>
<organism evidence="1 2">
    <name type="scientific">Streptomyces flavidovirens</name>
    <dbReference type="NCBI Taxonomy" id="67298"/>
    <lineage>
        <taxon>Bacteria</taxon>
        <taxon>Bacillati</taxon>
        <taxon>Actinomycetota</taxon>
        <taxon>Actinomycetes</taxon>
        <taxon>Kitasatosporales</taxon>
        <taxon>Streptomycetaceae</taxon>
        <taxon>Streptomyces</taxon>
    </lineage>
</organism>
<protein>
    <recommendedName>
        <fullName evidence="3">DUF2867 domain-containing protein</fullName>
    </recommendedName>
</protein>
<evidence type="ECO:0008006" key="3">
    <source>
        <dbReference type="Google" id="ProtNLM"/>
    </source>
</evidence>
<dbReference type="Proteomes" id="UP001601976">
    <property type="component" value="Unassembled WGS sequence"/>
</dbReference>
<evidence type="ECO:0000313" key="2">
    <source>
        <dbReference type="Proteomes" id="UP001601976"/>
    </source>
</evidence>
<proteinExistence type="predicted"/>
<sequence>MSTLADRFVPHPHFATAHAAVIPAPAEAVWAAIQEFDRTGGFKNVRAVRALVAVRRTLGRLRNRGGSHDDMPALSVPLAEDPPREVVHGIVGQWWTMGGAANRTDVVSAEAFLAFDEPNHAKAVFALRLTESPDGRSTRVVTETRVVCTDPAARRAMGRYWLLIRPFSGLTRRLMLGELRKRATA</sequence>
<dbReference type="RefSeq" id="WP_355719386.1">
    <property type="nucleotide sequence ID" value="NZ_JBEXNP010000007.1"/>
</dbReference>
<name>A0ABW6RBM4_9ACTN</name>
<comment type="caution">
    <text evidence="1">The sequence shown here is derived from an EMBL/GenBank/DDBJ whole genome shotgun (WGS) entry which is preliminary data.</text>
</comment>